<organism evidence="1 2">
    <name type="scientific">Streptococcus hyointestinalis</name>
    <dbReference type="NCBI Taxonomy" id="1337"/>
    <lineage>
        <taxon>Bacteria</taxon>
        <taxon>Bacillati</taxon>
        <taxon>Bacillota</taxon>
        <taxon>Bacilli</taxon>
        <taxon>Lactobacillales</taxon>
        <taxon>Streptococcaceae</taxon>
        <taxon>Streptococcus</taxon>
    </lineage>
</organism>
<dbReference type="RefSeq" id="WP_115269714.1">
    <property type="nucleotide sequence ID" value="NZ_JBNPOC010000128.1"/>
</dbReference>
<name>A0A380KA70_9STRE</name>
<dbReference type="EMBL" id="UHFN01000007">
    <property type="protein sequence ID" value="SUN61952.1"/>
    <property type="molecule type" value="Genomic_DNA"/>
</dbReference>
<dbReference type="AlphaFoldDB" id="A0A380KA70"/>
<reference evidence="1 2" key="1">
    <citation type="submission" date="2018-06" db="EMBL/GenBank/DDBJ databases">
        <authorList>
            <consortium name="Pathogen Informatics"/>
            <person name="Doyle S."/>
        </authorList>
    </citation>
    <scope>NUCLEOTIDE SEQUENCE [LARGE SCALE GENOMIC DNA]</scope>
    <source>
        <strain evidence="1 2">NCTC12224</strain>
    </source>
</reference>
<dbReference type="GeneID" id="78356935"/>
<accession>A0A380KA70</accession>
<dbReference type="InterPro" id="IPR036390">
    <property type="entry name" value="WH_DNA-bd_sf"/>
</dbReference>
<keyword evidence="2" id="KW-1185">Reference proteome</keyword>
<dbReference type="OrthoDB" id="9771372at2"/>
<evidence type="ECO:0000313" key="1">
    <source>
        <dbReference type="EMBL" id="SUN61952.1"/>
    </source>
</evidence>
<dbReference type="SUPFAM" id="SSF46785">
    <property type="entry name" value="Winged helix' DNA-binding domain"/>
    <property type="match status" value="1"/>
</dbReference>
<dbReference type="Proteomes" id="UP000254924">
    <property type="component" value="Unassembled WGS sequence"/>
</dbReference>
<gene>
    <name evidence="1" type="primary">levR_4</name>
    <name evidence="1" type="ORF">NCTC12224_01651</name>
</gene>
<proteinExistence type="predicted"/>
<sequence length="160" mass="18109">MNKQKDIIYDFIMKNTLVNNSNSKGLDTQFISNALSLQRSNVSSILNELVREDKLEKSPTRPVLYKVKESISGRQELSPFPHLIGDKGSLRHAIQLAQAAILYPQNGFVSVISSSPGAGRSRFVYSMYQFAEKNKILAGKQGFKKIIVLFLVEDLIRYWI</sequence>
<protein>
    <submittedName>
        <fullName evidence="1">PRD domain/Sigma-54 interaction domain containing transcriptional regulator</fullName>
    </submittedName>
</protein>
<evidence type="ECO:0000313" key="2">
    <source>
        <dbReference type="Proteomes" id="UP000254924"/>
    </source>
</evidence>